<dbReference type="EMBL" id="CP000481">
    <property type="protein sequence ID" value="ABK52394.1"/>
    <property type="molecule type" value="Genomic_DNA"/>
</dbReference>
<feature type="compositionally biased region" description="Low complexity" evidence="1">
    <location>
        <begin position="205"/>
        <end position="247"/>
    </location>
</feature>
<proteinExistence type="predicted"/>
<feature type="compositionally biased region" description="Pro residues" evidence="1">
    <location>
        <begin position="180"/>
        <end position="190"/>
    </location>
</feature>
<feature type="region of interest" description="Disordered" evidence="1">
    <location>
        <begin position="176"/>
        <end position="285"/>
    </location>
</feature>
<dbReference type="InParanoid" id="A0LSI4"/>
<keyword evidence="5" id="KW-1185">Reference proteome</keyword>
<sequence length="366" mass="36886">MPLTVRRGVAATVQTVAAVLCCAAVGIGSAYPASAADPTLTSDASGPLFPALTNLAPGATQTNCLRLDYANLTTPADLGMTAAASGNLASFLNVTIAVGSGGGFGSCTGFSGTVRYAGTLADLAAQHGDLSTQLSLGSMPPPSGSASVEIQVTLVDDNRAQGLTATASLTFALTTADQLPPSPSPSPSPSPTVTASPSPSPTPAQTPSATQPPTMRTPGGSPTTTSPGGPAFNDVSAPPRSSASSTPPASPAPSAAPTPSPHRKPRQVLHVPLTNPPPSGPPSFANRLGNLARTVFHALAPTALPTAKGISWTLFVTPIPLLFLLLQHRIDRRDPKLALAPVYRDETLPFDDCAPGEEHGAPGEEH</sequence>
<feature type="transmembrane region" description="Helical" evidence="2">
    <location>
        <begin position="309"/>
        <end position="326"/>
    </location>
</feature>
<dbReference type="STRING" id="351607.Acel_0621"/>
<gene>
    <name evidence="4" type="ordered locus">Acel_0621</name>
</gene>
<evidence type="ECO:0000256" key="2">
    <source>
        <dbReference type="SAM" id="Phobius"/>
    </source>
</evidence>
<feature type="chain" id="PRO_5002626769" evidence="3">
    <location>
        <begin position="36"/>
        <end position="366"/>
    </location>
</feature>
<dbReference type="Proteomes" id="UP000008221">
    <property type="component" value="Chromosome"/>
</dbReference>
<accession>A0LSI4</accession>
<evidence type="ECO:0000313" key="5">
    <source>
        <dbReference type="Proteomes" id="UP000008221"/>
    </source>
</evidence>
<dbReference type="KEGG" id="ace:Acel_0621"/>
<keyword evidence="3" id="KW-0732">Signal</keyword>
<name>A0LSI4_ACIC1</name>
<evidence type="ECO:0000256" key="1">
    <source>
        <dbReference type="SAM" id="MobiDB-lite"/>
    </source>
</evidence>
<feature type="signal peptide" evidence="3">
    <location>
        <begin position="1"/>
        <end position="35"/>
    </location>
</feature>
<dbReference type="HOGENOM" id="CLU_787002_0_0_11"/>
<evidence type="ECO:0000256" key="3">
    <source>
        <dbReference type="SAM" id="SignalP"/>
    </source>
</evidence>
<dbReference type="eggNOG" id="ENOG5034984">
    <property type="taxonomic scope" value="Bacteria"/>
</dbReference>
<feature type="compositionally biased region" description="Pro residues" evidence="1">
    <location>
        <begin position="248"/>
        <end position="260"/>
    </location>
</feature>
<keyword evidence="2" id="KW-0472">Membrane</keyword>
<keyword evidence="2" id="KW-0812">Transmembrane</keyword>
<reference evidence="4 5" key="1">
    <citation type="journal article" date="2009" name="Genome Res.">
        <title>Complete genome of the cellulolytic thermophile Acidothermus cellulolyticus 11B provides insights into its ecophysiological and evolutionary adaptations.</title>
        <authorList>
            <person name="Barabote R.D."/>
            <person name="Xie G."/>
            <person name="Leu D.H."/>
            <person name="Normand P."/>
            <person name="Necsulea A."/>
            <person name="Daubin V."/>
            <person name="Medigue C."/>
            <person name="Adney W.S."/>
            <person name="Xu X.C."/>
            <person name="Lapidus A."/>
            <person name="Parales R.E."/>
            <person name="Detter C."/>
            <person name="Pujic P."/>
            <person name="Bruce D."/>
            <person name="Lavire C."/>
            <person name="Challacombe J.F."/>
            <person name="Brettin T.S."/>
            <person name="Berry A.M."/>
        </authorList>
    </citation>
    <scope>NUCLEOTIDE SEQUENCE [LARGE SCALE GENOMIC DNA]</scope>
    <source>
        <strain evidence="5">ATCC 43068 / DSM 8971 / 11B</strain>
    </source>
</reference>
<keyword evidence="2" id="KW-1133">Transmembrane helix</keyword>
<organism evidence="4 5">
    <name type="scientific">Acidothermus cellulolyticus (strain ATCC 43068 / DSM 8971 / 11B)</name>
    <dbReference type="NCBI Taxonomy" id="351607"/>
    <lineage>
        <taxon>Bacteria</taxon>
        <taxon>Bacillati</taxon>
        <taxon>Actinomycetota</taxon>
        <taxon>Actinomycetes</taxon>
        <taxon>Acidothermales</taxon>
        <taxon>Acidothermaceae</taxon>
        <taxon>Acidothermus</taxon>
    </lineage>
</organism>
<dbReference type="AlphaFoldDB" id="A0LSI4"/>
<protein>
    <submittedName>
        <fullName evidence="4">Uncharacterized protein</fullName>
    </submittedName>
</protein>
<evidence type="ECO:0000313" key="4">
    <source>
        <dbReference type="EMBL" id="ABK52394.1"/>
    </source>
</evidence>